<evidence type="ECO:0000313" key="9">
    <source>
        <dbReference type="EMBL" id="KAK8844765.1"/>
    </source>
</evidence>
<keyword evidence="4 6" id="KW-0472">Membrane</keyword>
<dbReference type="AlphaFoldDB" id="A0AAW0YFN3"/>
<dbReference type="InterPro" id="IPR049452">
    <property type="entry name" value="Anoctamin_TM"/>
</dbReference>
<evidence type="ECO:0008006" key="11">
    <source>
        <dbReference type="Google" id="ProtNLM"/>
    </source>
</evidence>
<dbReference type="InterPro" id="IPR007632">
    <property type="entry name" value="Anoctamin"/>
</dbReference>
<evidence type="ECO:0000256" key="1">
    <source>
        <dbReference type="ARBA" id="ARBA00004141"/>
    </source>
</evidence>
<dbReference type="Pfam" id="PF20877">
    <property type="entry name" value="Anoctamin_N"/>
    <property type="match status" value="1"/>
</dbReference>
<protein>
    <recommendedName>
        <fullName evidence="11">Calcium-activated chloride channel-domain-containing protein</fullName>
    </recommendedName>
</protein>
<feature type="region of interest" description="Disordered" evidence="5">
    <location>
        <begin position="148"/>
        <end position="168"/>
    </location>
</feature>
<feature type="transmembrane region" description="Helical" evidence="6">
    <location>
        <begin position="448"/>
        <end position="467"/>
    </location>
</feature>
<feature type="transmembrane region" description="Helical" evidence="6">
    <location>
        <begin position="252"/>
        <end position="277"/>
    </location>
</feature>
<feature type="compositionally biased region" description="Gly residues" evidence="5">
    <location>
        <begin position="790"/>
        <end position="799"/>
    </location>
</feature>
<feature type="domain" description="Anoctamin alpha-beta plait" evidence="8">
    <location>
        <begin position="74"/>
        <end position="201"/>
    </location>
</feature>
<evidence type="ECO:0000259" key="8">
    <source>
        <dbReference type="Pfam" id="PF20877"/>
    </source>
</evidence>
<feature type="transmembrane region" description="Helical" evidence="6">
    <location>
        <begin position="606"/>
        <end position="629"/>
    </location>
</feature>
<dbReference type="GeneID" id="92183873"/>
<feature type="region of interest" description="Disordered" evidence="5">
    <location>
        <begin position="1"/>
        <end position="68"/>
    </location>
</feature>
<feature type="compositionally biased region" description="Pro residues" evidence="5">
    <location>
        <begin position="19"/>
        <end position="33"/>
    </location>
</feature>
<feature type="region of interest" description="Disordered" evidence="5">
    <location>
        <begin position="772"/>
        <end position="799"/>
    </location>
</feature>
<feature type="transmembrane region" description="Helical" evidence="6">
    <location>
        <begin position="722"/>
        <end position="743"/>
    </location>
</feature>
<dbReference type="GO" id="GO:0032541">
    <property type="term" value="C:cortical endoplasmic reticulum"/>
    <property type="evidence" value="ECO:0007669"/>
    <property type="project" value="TreeGrafter"/>
</dbReference>
<feature type="transmembrane region" description="Helical" evidence="6">
    <location>
        <begin position="650"/>
        <end position="678"/>
    </location>
</feature>
<evidence type="ECO:0000256" key="4">
    <source>
        <dbReference type="ARBA" id="ARBA00023136"/>
    </source>
</evidence>
<dbReference type="Pfam" id="PF04547">
    <property type="entry name" value="Anoctamin"/>
    <property type="match status" value="1"/>
</dbReference>
<keyword evidence="10" id="KW-1185">Reference proteome</keyword>
<dbReference type="GO" id="GO:0005254">
    <property type="term" value="F:chloride channel activity"/>
    <property type="evidence" value="ECO:0007669"/>
    <property type="project" value="TreeGrafter"/>
</dbReference>
<dbReference type="KEGG" id="kne:92183873"/>
<gene>
    <name evidence="9" type="ORF">IAR55_006615</name>
</gene>
<dbReference type="PANTHER" id="PTHR12308">
    <property type="entry name" value="ANOCTAMIN"/>
    <property type="match status" value="1"/>
</dbReference>
<comment type="caution">
    <text evidence="9">The sequence shown here is derived from an EMBL/GenBank/DDBJ whole genome shotgun (WGS) entry which is preliminary data.</text>
</comment>
<dbReference type="GO" id="GO:0016020">
    <property type="term" value="C:membrane"/>
    <property type="evidence" value="ECO:0007669"/>
    <property type="project" value="UniProtKB-SubCell"/>
</dbReference>
<name>A0AAW0YFN3_9TREE</name>
<evidence type="ECO:0000256" key="5">
    <source>
        <dbReference type="SAM" id="MobiDB-lite"/>
    </source>
</evidence>
<comment type="subcellular location">
    <subcellularLocation>
        <location evidence="1">Membrane</location>
        <topology evidence="1">Multi-pass membrane protein</topology>
    </subcellularLocation>
</comment>
<dbReference type="Proteomes" id="UP001388673">
    <property type="component" value="Unassembled WGS sequence"/>
</dbReference>
<organism evidence="9 10">
    <name type="scientific">Kwoniella newhampshirensis</name>
    <dbReference type="NCBI Taxonomy" id="1651941"/>
    <lineage>
        <taxon>Eukaryota</taxon>
        <taxon>Fungi</taxon>
        <taxon>Dikarya</taxon>
        <taxon>Basidiomycota</taxon>
        <taxon>Agaricomycotina</taxon>
        <taxon>Tremellomycetes</taxon>
        <taxon>Tremellales</taxon>
        <taxon>Cryptococcaceae</taxon>
        <taxon>Kwoniella</taxon>
    </lineage>
</organism>
<feature type="transmembrane region" description="Helical" evidence="6">
    <location>
        <begin position="400"/>
        <end position="420"/>
    </location>
</feature>
<evidence type="ECO:0000259" key="7">
    <source>
        <dbReference type="Pfam" id="PF04547"/>
    </source>
</evidence>
<evidence type="ECO:0000256" key="6">
    <source>
        <dbReference type="SAM" id="Phobius"/>
    </source>
</evidence>
<feature type="compositionally biased region" description="Basic and acidic residues" evidence="5">
    <location>
        <begin position="772"/>
        <end position="789"/>
    </location>
</feature>
<feature type="domain" description="Anoctamin transmembrane" evidence="7">
    <location>
        <begin position="252"/>
        <end position="746"/>
    </location>
</feature>
<accession>A0AAW0YFN3</accession>
<evidence type="ECO:0000313" key="10">
    <source>
        <dbReference type="Proteomes" id="UP001388673"/>
    </source>
</evidence>
<dbReference type="EMBL" id="JBCAWK010000013">
    <property type="protein sequence ID" value="KAK8844765.1"/>
    <property type="molecule type" value="Genomic_DNA"/>
</dbReference>
<dbReference type="InterPro" id="IPR049456">
    <property type="entry name" value="Anoctamin_N_fung"/>
</dbReference>
<dbReference type="RefSeq" id="XP_066799989.1">
    <property type="nucleotide sequence ID" value="XM_066949695.1"/>
</dbReference>
<feature type="compositionally biased region" description="Polar residues" evidence="5">
    <location>
        <begin position="1"/>
        <end position="17"/>
    </location>
</feature>
<keyword evidence="3 6" id="KW-1133">Transmembrane helix</keyword>
<keyword evidence="2 6" id="KW-0812">Transmembrane</keyword>
<evidence type="ECO:0000256" key="2">
    <source>
        <dbReference type="ARBA" id="ARBA00022692"/>
    </source>
</evidence>
<feature type="transmembrane region" description="Helical" evidence="6">
    <location>
        <begin position="283"/>
        <end position="302"/>
    </location>
</feature>
<proteinExistence type="predicted"/>
<reference evidence="9 10" key="1">
    <citation type="journal article" date="2024" name="bioRxiv">
        <title>Comparative genomics of Cryptococcus and Kwoniella reveals pathogenesis evolution and contrasting karyotype dynamics via intercentromeric recombination or chromosome fusion.</title>
        <authorList>
            <person name="Coelho M.A."/>
            <person name="David-Palma M."/>
            <person name="Shea T."/>
            <person name="Bowers K."/>
            <person name="McGinley-Smith S."/>
            <person name="Mohammad A.W."/>
            <person name="Gnirke A."/>
            <person name="Yurkov A.M."/>
            <person name="Nowrousian M."/>
            <person name="Sun S."/>
            <person name="Cuomo C.A."/>
            <person name="Heitman J."/>
        </authorList>
    </citation>
    <scope>NUCLEOTIDE SEQUENCE [LARGE SCALE GENOMIC DNA]</scope>
    <source>
        <strain evidence="9 10">CBS 13917</strain>
    </source>
</reference>
<dbReference type="PANTHER" id="PTHR12308:SF73">
    <property type="entry name" value="ANOCTAMIN"/>
    <property type="match status" value="1"/>
</dbReference>
<feature type="transmembrane region" description="Helical" evidence="6">
    <location>
        <begin position="365"/>
        <end position="388"/>
    </location>
</feature>
<sequence>MVSPTTPQRVTRSMSHQPSPAPPTPPSLEPPTPTSSAATAPGPPVANRDSSLTQAFSPHLPGTAGQHYPSNPYQVDFVIPFSIAVSKGQDRQQAQREIKTGYEELLRALEGEGGLKVASKGGRGGKGQEEVWIFVGASEEKVNELVEREKQLDESHNLPPHSHHTPPSPATRIRLLYNLLTAPALQNGLGITPGKGKWSRVKSIMALHDEEADRTWVEKWTVGGDWRVGLLMGLEDGAGTGLGHHQPPPVHLYFDFLTTYTLSLLPLSVISALFYLLTPSDSYPPLYAFLLSIYATAFVAIWRIKERKLAVRWGTHGCESVAVGRLRPEYVANMGWDKEGDGTSAVDAVQAGNDLKRDTKVAISVPVIAACGVGLGVVLMGIFVLEAFVGQVYDGVGKEVVPLIPTALFAIVVPQIVALYHRLSTAMVAWEDHPTPVGAEKSLTAKTFAMNGIVAYLGLFLSAYVYVPFGSFIMAHVQQRMTKQDTVQVVGSPEKAGLGPMTSGQKQKSIKAGRLKGQLFAYTVTNQVINSFLELGMPYLMRFVNDWRAGKTTIKETIQRRGSDENEKPPTTDEEVEKRFLNKVERELALPDYSLFTDYAEMVTQFGYVTIWSIVWPIAPVFALINNYVEMRSDALKICKHVRRPVGDRVETIGSWLDTLSIISWIGAVTNATLIYLFRPSTAIHDQTPNPHVASTSGSSALSYIVSNYYSSPTLQTLLPTLIPLGLVALAASHGFIVLRWIVEGLAERILWRGSDEQVELQKLSATRGEKNELARSQSEKGGRKDYGDLRGGFWNGGEEGAREIGRVIKAE</sequence>
<evidence type="ECO:0000256" key="3">
    <source>
        <dbReference type="ARBA" id="ARBA00022989"/>
    </source>
</evidence>